<dbReference type="SUPFAM" id="SSF56112">
    <property type="entry name" value="Protein kinase-like (PK-like)"/>
    <property type="match status" value="1"/>
</dbReference>
<dbReference type="PROSITE" id="PS00108">
    <property type="entry name" value="PROTEIN_KINASE_ST"/>
    <property type="match status" value="1"/>
</dbReference>
<gene>
    <name evidence="5" type="ORF">P167DRAFT_606615</name>
</gene>
<dbReference type="InterPro" id="IPR036770">
    <property type="entry name" value="Ankyrin_rpt-contain_sf"/>
</dbReference>
<dbReference type="OrthoDB" id="626167at2759"/>
<dbReference type="Pfam" id="PF00069">
    <property type="entry name" value="Pkinase"/>
    <property type="match status" value="1"/>
</dbReference>
<dbReference type="STRING" id="1392247.A0A3N4KKU8"/>
<dbReference type="Proteomes" id="UP000277580">
    <property type="component" value="Unassembled WGS sequence"/>
</dbReference>
<proteinExistence type="predicted"/>
<keyword evidence="6" id="KW-1185">Reference proteome</keyword>
<evidence type="ECO:0000256" key="3">
    <source>
        <dbReference type="PROSITE-ProRule" id="PRU00023"/>
    </source>
</evidence>
<dbReference type="SUPFAM" id="SSF48403">
    <property type="entry name" value="Ankyrin repeat"/>
    <property type="match status" value="2"/>
</dbReference>
<dbReference type="SMART" id="SM00248">
    <property type="entry name" value="ANK"/>
    <property type="match status" value="8"/>
</dbReference>
<protein>
    <submittedName>
        <fullName evidence="5">Ankyrin</fullName>
    </submittedName>
</protein>
<evidence type="ECO:0000256" key="1">
    <source>
        <dbReference type="ARBA" id="ARBA00022737"/>
    </source>
</evidence>
<keyword evidence="2 3" id="KW-0040">ANK repeat</keyword>
<dbReference type="PANTHER" id="PTHR24198:SF165">
    <property type="entry name" value="ANKYRIN REPEAT-CONTAINING PROTEIN-RELATED"/>
    <property type="match status" value="1"/>
</dbReference>
<keyword evidence="1" id="KW-0677">Repeat</keyword>
<dbReference type="PROSITE" id="PS50088">
    <property type="entry name" value="ANK_REPEAT"/>
    <property type="match status" value="3"/>
</dbReference>
<dbReference type="InterPro" id="IPR008271">
    <property type="entry name" value="Ser/Thr_kinase_AS"/>
</dbReference>
<dbReference type="SMART" id="SM00220">
    <property type="entry name" value="S_TKc"/>
    <property type="match status" value="1"/>
</dbReference>
<dbReference type="GO" id="GO:0005524">
    <property type="term" value="F:ATP binding"/>
    <property type="evidence" value="ECO:0007669"/>
    <property type="project" value="InterPro"/>
</dbReference>
<dbReference type="InterPro" id="IPR000719">
    <property type="entry name" value="Prot_kinase_dom"/>
</dbReference>
<dbReference type="PROSITE" id="PS50297">
    <property type="entry name" value="ANK_REP_REGION"/>
    <property type="match status" value="3"/>
</dbReference>
<evidence type="ECO:0000256" key="2">
    <source>
        <dbReference type="ARBA" id="ARBA00023043"/>
    </source>
</evidence>
<dbReference type="EMBL" id="ML119137">
    <property type="protein sequence ID" value="RPB11193.1"/>
    <property type="molecule type" value="Genomic_DNA"/>
</dbReference>
<sequence>MTSCICSEYTPYQRPKRGLIQTSSSSTEYVSSGSTDISSQSITTFRASTSTAQRKSKFLGLIRHIGNAIATLEGASEFSSLPTTVISQVDGETAEFLGRGKTFHVSRLPLPETLELKNSWPKRLVVQPPVGNLLPRTYHANPITCKRPMIEFDSFGNPKEGAVEERLEAVILEVRVLTHPPMYFHKNIVDFLGVSWQCELPEVEPGQTETDLPPPKRVPVILLEYAKHGSLEDFMQTTLYDAMSFDGRVSLCRDIAEGLAVLHKHQVVHGDIKPDNILIFEADEKDTSVSKAFGLRAKLADFGFSVGFSGDNGTEKFSLKGRTWPWNDPEWNKPRTWTQLKKSDVFSYGLLVWTLLSKKDIGALFDLEGKDYDRNNPEIRDEVERLKDWTLSSNASTYFKHSGKVIETLVQCLFRCSLEPDADMRGSMEDILRIWDTWFFGDGPYVPIPPGTTLRPELGLQRIETVSFQRIVGGIRLFPVSIKKEFTEICFDQNLPPDERCQAKVFRAFSLLMGWVAKPDFPEAKRLIDECASTHPPVAIFQPMFFEMSESRSFTSASQGKCTEYEQQAFKSLMTMAHTSNSYEVFQQLMRYFPMPKNASYSRLRSLNYRIHLYGIPELAYSDAFSQETDLDELVAIQMADIERFHRTAKVLALGHSAFHYAVSSGFVEAVDLLLQTEGFRTEFLEFKDALGFTPLLSACRLGNFRIAKLLIGAGSNVTAKTSYGETILHFLCEFEPDEMSEIADVIMALGGSTLVNTVCTERYFPHEFVSAMMYLIGPPLNTAIMRGNIKLIKILLKYGASPVRGRVYGDCPLEIAASAHCADALRIFWNAFPEAQEWRDGRLLRAAIRGFAEFQKQYFHGPLRTKMMQDTIDILIDRLLEAGLTLTIGDIPLIHYATEVGTVQLVEHILIRTDAMDINTYCQEKTPIHVAIERGTNELFHLLIKYGSNLYLKMEGRSCLSRCALGMGSTSEMQEYLLGCGVGREADGSYPDALTDAVGTGKLKDASALLAAGASIDELTTKGGGWTTFGLIVRTCGYNSVAFMTFLFDHQLALGRKPAGFMALPMVGWTVLHVAALIPFTTPFYDRVILSNVLDYLLDKFCSPEHLNAQDMGGYTPLHLAAQNGNPMLIRRLLAFDAIDITIRSHDGKSVYGCALEHESMGVPEIISNMGVRAVKSYTDDMRDTIALLHPLRGY</sequence>
<dbReference type="AlphaFoldDB" id="A0A3N4KKU8"/>
<evidence type="ECO:0000259" key="4">
    <source>
        <dbReference type="PROSITE" id="PS50011"/>
    </source>
</evidence>
<organism evidence="5 6">
    <name type="scientific">Morchella conica CCBAS932</name>
    <dbReference type="NCBI Taxonomy" id="1392247"/>
    <lineage>
        <taxon>Eukaryota</taxon>
        <taxon>Fungi</taxon>
        <taxon>Dikarya</taxon>
        <taxon>Ascomycota</taxon>
        <taxon>Pezizomycotina</taxon>
        <taxon>Pezizomycetes</taxon>
        <taxon>Pezizales</taxon>
        <taxon>Morchellaceae</taxon>
        <taxon>Morchella</taxon>
    </lineage>
</organism>
<dbReference type="InParanoid" id="A0A3N4KKU8"/>
<feature type="repeat" description="ANK" evidence="3">
    <location>
        <begin position="924"/>
        <end position="956"/>
    </location>
</feature>
<dbReference type="Pfam" id="PF12796">
    <property type="entry name" value="Ank_2"/>
    <property type="match status" value="1"/>
</dbReference>
<evidence type="ECO:0000313" key="5">
    <source>
        <dbReference type="EMBL" id="RPB11193.1"/>
    </source>
</evidence>
<accession>A0A3N4KKU8</accession>
<dbReference type="Pfam" id="PF00023">
    <property type="entry name" value="Ank"/>
    <property type="match status" value="1"/>
</dbReference>
<evidence type="ECO:0000313" key="6">
    <source>
        <dbReference type="Proteomes" id="UP000277580"/>
    </source>
</evidence>
<dbReference type="GO" id="GO:0004672">
    <property type="term" value="F:protein kinase activity"/>
    <property type="evidence" value="ECO:0007669"/>
    <property type="project" value="InterPro"/>
</dbReference>
<dbReference type="Gene3D" id="1.10.510.10">
    <property type="entry name" value="Transferase(Phosphotransferase) domain 1"/>
    <property type="match status" value="1"/>
</dbReference>
<dbReference type="InterPro" id="IPR011009">
    <property type="entry name" value="Kinase-like_dom_sf"/>
</dbReference>
<dbReference type="CDD" id="cd00180">
    <property type="entry name" value="PKc"/>
    <property type="match status" value="1"/>
</dbReference>
<dbReference type="PROSITE" id="PS50011">
    <property type="entry name" value="PROTEIN_KINASE_DOM"/>
    <property type="match status" value="1"/>
</dbReference>
<name>A0A3N4KKU8_9PEZI</name>
<dbReference type="InterPro" id="IPR002110">
    <property type="entry name" value="Ankyrin_rpt"/>
</dbReference>
<reference evidence="5 6" key="1">
    <citation type="journal article" date="2018" name="Nat. Ecol. Evol.">
        <title>Pezizomycetes genomes reveal the molecular basis of ectomycorrhizal truffle lifestyle.</title>
        <authorList>
            <person name="Murat C."/>
            <person name="Payen T."/>
            <person name="Noel B."/>
            <person name="Kuo A."/>
            <person name="Morin E."/>
            <person name="Chen J."/>
            <person name="Kohler A."/>
            <person name="Krizsan K."/>
            <person name="Balestrini R."/>
            <person name="Da Silva C."/>
            <person name="Montanini B."/>
            <person name="Hainaut M."/>
            <person name="Levati E."/>
            <person name="Barry K.W."/>
            <person name="Belfiori B."/>
            <person name="Cichocki N."/>
            <person name="Clum A."/>
            <person name="Dockter R.B."/>
            <person name="Fauchery L."/>
            <person name="Guy J."/>
            <person name="Iotti M."/>
            <person name="Le Tacon F."/>
            <person name="Lindquist E.A."/>
            <person name="Lipzen A."/>
            <person name="Malagnac F."/>
            <person name="Mello A."/>
            <person name="Molinier V."/>
            <person name="Miyauchi S."/>
            <person name="Poulain J."/>
            <person name="Riccioni C."/>
            <person name="Rubini A."/>
            <person name="Sitrit Y."/>
            <person name="Splivallo R."/>
            <person name="Traeger S."/>
            <person name="Wang M."/>
            <person name="Zifcakova L."/>
            <person name="Wipf D."/>
            <person name="Zambonelli A."/>
            <person name="Paolocci F."/>
            <person name="Nowrousian M."/>
            <person name="Ottonello S."/>
            <person name="Baldrian P."/>
            <person name="Spatafora J.W."/>
            <person name="Henrissat B."/>
            <person name="Nagy L.G."/>
            <person name="Aury J.M."/>
            <person name="Wincker P."/>
            <person name="Grigoriev I.V."/>
            <person name="Bonfante P."/>
            <person name="Martin F.M."/>
        </authorList>
    </citation>
    <scope>NUCLEOTIDE SEQUENCE [LARGE SCALE GENOMIC DNA]</scope>
    <source>
        <strain evidence="5 6">CCBAS932</strain>
    </source>
</reference>
<feature type="domain" description="Protein kinase" evidence="4">
    <location>
        <begin position="91"/>
        <end position="439"/>
    </location>
</feature>
<feature type="repeat" description="ANK" evidence="3">
    <location>
        <begin position="691"/>
        <end position="723"/>
    </location>
</feature>
<dbReference type="Gene3D" id="1.25.40.20">
    <property type="entry name" value="Ankyrin repeat-containing domain"/>
    <property type="match status" value="3"/>
</dbReference>
<feature type="repeat" description="ANK" evidence="3">
    <location>
        <begin position="1114"/>
        <end position="1147"/>
    </location>
</feature>
<dbReference type="PANTHER" id="PTHR24198">
    <property type="entry name" value="ANKYRIN REPEAT AND PROTEIN KINASE DOMAIN-CONTAINING PROTEIN"/>
    <property type="match status" value="1"/>
</dbReference>